<dbReference type="KEGG" id="kcm:ABWK59_22720"/>
<dbReference type="RefSeq" id="WP_354642449.1">
    <property type="nucleotide sequence ID" value="NZ_CP159872.1"/>
</dbReference>
<proteinExistence type="predicted"/>
<evidence type="ECO:0000313" key="2">
    <source>
        <dbReference type="EMBL" id="XCM81517.1"/>
    </source>
</evidence>
<dbReference type="AlphaFoldDB" id="A0AAU8K218"/>
<dbReference type="EMBL" id="CP159872">
    <property type="protein sequence ID" value="XCM81517.1"/>
    <property type="molecule type" value="Genomic_DNA"/>
</dbReference>
<protein>
    <submittedName>
        <fullName evidence="2">DUF3515 domain-containing protein</fullName>
    </submittedName>
</protein>
<sequence length="168" mass="17829">MPVPAFLNKLPAPVRWFAPPAVLLGCTALLAVAWGTPAEVTPPEPTAEAARYCAALDAALPGSVLGHRREDPSPASPYTAAWDSSPRTVLRCGVERPDYLNEDPLKASPEVDGVQFGYGRDDSGTYRFVATLRRAYVEIEVPAGAYPNAVDPLASLTDAIKATIPEGL</sequence>
<feature type="signal peptide" evidence="1">
    <location>
        <begin position="1"/>
        <end position="33"/>
    </location>
</feature>
<feature type="chain" id="PRO_5043470824" evidence="1">
    <location>
        <begin position="34"/>
        <end position="168"/>
    </location>
</feature>
<gene>
    <name evidence="2" type="ORF">ABWK59_22720</name>
</gene>
<organism evidence="2">
    <name type="scientific">Kitasatospora camelliae</name>
    <dbReference type="NCBI Taxonomy" id="3156397"/>
    <lineage>
        <taxon>Bacteria</taxon>
        <taxon>Bacillati</taxon>
        <taxon>Actinomycetota</taxon>
        <taxon>Actinomycetes</taxon>
        <taxon>Kitasatosporales</taxon>
        <taxon>Streptomycetaceae</taxon>
        <taxon>Kitasatospora</taxon>
    </lineage>
</organism>
<reference evidence="2" key="1">
    <citation type="submission" date="2024-06" db="EMBL/GenBank/DDBJ databases">
        <title>The genome sequences of Kitasatospora sp. strain HUAS MG31.</title>
        <authorList>
            <person name="Mo P."/>
        </authorList>
    </citation>
    <scope>NUCLEOTIDE SEQUENCE</scope>
    <source>
        <strain evidence="2">HUAS MG31</strain>
    </source>
</reference>
<name>A0AAU8K218_9ACTN</name>
<dbReference type="InterPro" id="IPR021903">
    <property type="entry name" value="DUF3515"/>
</dbReference>
<dbReference type="Pfam" id="PF12028">
    <property type="entry name" value="DUF3515"/>
    <property type="match status" value="1"/>
</dbReference>
<evidence type="ECO:0000256" key="1">
    <source>
        <dbReference type="SAM" id="SignalP"/>
    </source>
</evidence>
<keyword evidence="1" id="KW-0732">Signal</keyword>
<accession>A0AAU8K218</accession>